<dbReference type="EMBL" id="JABANM010038331">
    <property type="protein sequence ID" value="KAF4676968.1"/>
    <property type="molecule type" value="Genomic_DNA"/>
</dbReference>
<reference evidence="3 4" key="1">
    <citation type="submission" date="2020-04" db="EMBL/GenBank/DDBJ databases">
        <title>Perkinsus olseni comparative genomics.</title>
        <authorList>
            <person name="Bogema D.R."/>
        </authorList>
    </citation>
    <scope>NUCLEOTIDE SEQUENCE [LARGE SCALE GENOMIC DNA]</scope>
    <source>
        <strain evidence="3">ATCC PRA-205</strain>
    </source>
</reference>
<name>A0A7J6MZA6_PEROL</name>
<comment type="caution">
    <text evidence="3">The sequence shown here is derived from an EMBL/GenBank/DDBJ whole genome shotgun (WGS) entry which is preliminary data.</text>
</comment>
<evidence type="ECO:0000256" key="1">
    <source>
        <dbReference type="SAM" id="MobiDB-lite"/>
    </source>
</evidence>
<evidence type="ECO:0000313" key="4">
    <source>
        <dbReference type="Proteomes" id="UP000574390"/>
    </source>
</evidence>
<accession>A0A7J6MZA6</accession>
<organism evidence="3 4">
    <name type="scientific">Perkinsus olseni</name>
    <name type="common">Perkinsus atlanticus</name>
    <dbReference type="NCBI Taxonomy" id="32597"/>
    <lineage>
        <taxon>Eukaryota</taxon>
        <taxon>Sar</taxon>
        <taxon>Alveolata</taxon>
        <taxon>Perkinsozoa</taxon>
        <taxon>Perkinsea</taxon>
        <taxon>Perkinsida</taxon>
        <taxon>Perkinsidae</taxon>
        <taxon>Perkinsus</taxon>
    </lineage>
</organism>
<evidence type="ECO:0000256" key="2">
    <source>
        <dbReference type="SAM" id="SignalP"/>
    </source>
</evidence>
<evidence type="ECO:0000313" key="3">
    <source>
        <dbReference type="EMBL" id="KAF4676968.1"/>
    </source>
</evidence>
<dbReference type="AlphaFoldDB" id="A0A7J6MZA6"/>
<gene>
    <name evidence="3" type="ORF">FOZ62_005474</name>
</gene>
<feature type="compositionally biased region" description="Acidic residues" evidence="1">
    <location>
        <begin position="31"/>
        <end position="42"/>
    </location>
</feature>
<sequence length="248" mass="27595">MQTFIIWIASVICLMIHIPQVYGATPFNSDNNEDPMEADDGPFTDSHKHHARGGQQIAAHGYSSPPAASPSTRKRKSHEPYGTEAKKRMLTSNLFSTLLASRMDRCGAALRTDVEFTPTSGEETSVNMCLIPTSAGLAYTTNNEGQGLLRTMIVSCDDEQYTITDDSIVGVLEGDAFREVQRDDPRKEFNSRAFGKPCTEIFRDLQRELLPTYPVRDVLRWDMCEKLITHICGVYRAAVRSPPIGSFA</sequence>
<dbReference type="Proteomes" id="UP000574390">
    <property type="component" value="Unassembled WGS sequence"/>
</dbReference>
<proteinExistence type="predicted"/>
<feature type="region of interest" description="Disordered" evidence="1">
    <location>
        <begin position="29"/>
        <end position="83"/>
    </location>
</feature>
<protein>
    <submittedName>
        <fullName evidence="3">Uncharacterized protein</fullName>
    </submittedName>
</protein>
<feature type="chain" id="PRO_5029751567" evidence="2">
    <location>
        <begin position="24"/>
        <end position="248"/>
    </location>
</feature>
<keyword evidence="2" id="KW-0732">Signal</keyword>
<feature type="signal peptide" evidence="2">
    <location>
        <begin position="1"/>
        <end position="23"/>
    </location>
</feature>